<dbReference type="Proteomes" id="UP000190669">
    <property type="component" value="Unassembled WGS sequence"/>
</dbReference>
<dbReference type="EMBL" id="UAVR01000011">
    <property type="protein sequence ID" value="SQA90111.1"/>
    <property type="molecule type" value="Genomic_DNA"/>
</dbReference>
<dbReference type="KEGG" id="cbp:EB354_08640"/>
<evidence type="ECO:0000313" key="5">
    <source>
        <dbReference type="Proteomes" id="UP000251937"/>
    </source>
</evidence>
<evidence type="ECO:0000313" key="3">
    <source>
        <dbReference type="EMBL" id="SQA91408.1"/>
    </source>
</evidence>
<dbReference type="Proteomes" id="UP000251937">
    <property type="component" value="Unassembled WGS sequence"/>
</dbReference>
<keyword evidence="4" id="KW-1185">Reference proteome</keyword>
<dbReference type="RefSeq" id="WP_079467311.1">
    <property type="nucleotide sequence ID" value="NZ_CP033934.1"/>
</dbReference>
<reference evidence="2 5" key="2">
    <citation type="submission" date="2018-06" db="EMBL/GenBank/DDBJ databases">
        <authorList>
            <consortium name="Pathogen Informatics"/>
            <person name="Doyle S."/>
        </authorList>
    </citation>
    <scope>NUCLEOTIDE SEQUENCE [LARGE SCALE GENOMIC DNA]</scope>
    <source>
        <strain evidence="2 5">NCTC11212</strain>
    </source>
</reference>
<dbReference type="AlphaFoldDB" id="A0AAX2IKY1"/>
<proteinExistence type="predicted"/>
<evidence type="ECO:0000313" key="1">
    <source>
        <dbReference type="EMBL" id="SKC14683.1"/>
    </source>
</evidence>
<dbReference type="EMBL" id="FUZE01000056">
    <property type="protein sequence ID" value="SKC14683.1"/>
    <property type="molecule type" value="Genomic_DNA"/>
</dbReference>
<organism evidence="2 5">
    <name type="scientific">Chryseobacterium balustinum</name>
    <dbReference type="NCBI Taxonomy" id="246"/>
    <lineage>
        <taxon>Bacteria</taxon>
        <taxon>Pseudomonadati</taxon>
        <taxon>Bacteroidota</taxon>
        <taxon>Flavobacteriia</taxon>
        <taxon>Flavobacteriales</taxon>
        <taxon>Weeksellaceae</taxon>
        <taxon>Chryseobacterium group</taxon>
        <taxon>Chryseobacterium</taxon>
    </lineage>
</organism>
<accession>A0AAX2IKY1</accession>
<name>A0AAX2IKY1_9FLAO</name>
<dbReference type="KEGG" id="cbp:EB354_11055"/>
<reference evidence="1 4" key="1">
    <citation type="submission" date="2017-02" db="EMBL/GenBank/DDBJ databases">
        <authorList>
            <person name="Varghese N."/>
            <person name="Submissions S."/>
        </authorList>
    </citation>
    <scope>NUCLEOTIDE SEQUENCE [LARGE SCALE GENOMIC DNA]</scope>
    <source>
        <strain evidence="1 4">DSM 16775</strain>
    </source>
</reference>
<comment type="caution">
    <text evidence="2">The sequence shown here is derived from an EMBL/GenBank/DDBJ whole genome shotgun (WGS) entry which is preliminary data.</text>
</comment>
<evidence type="ECO:0000313" key="2">
    <source>
        <dbReference type="EMBL" id="SQA90111.1"/>
    </source>
</evidence>
<sequence>MFLEKINIEVSSTDNYSEEYDLLHTTVPKYLDLDSEFFEKLIMPADRSLSKAEKKQIIKKNIDQLFNYHTKPPKWIQNPNWLIRDDRPMYFLGQLEIKNCVQFHDDGCVYLFMDTETGNIETVKQYY</sequence>
<protein>
    <submittedName>
        <fullName evidence="2">Uncharacterized protein</fullName>
    </submittedName>
</protein>
<dbReference type="EMBL" id="UAVR01000015">
    <property type="protein sequence ID" value="SQA91408.1"/>
    <property type="molecule type" value="Genomic_DNA"/>
</dbReference>
<evidence type="ECO:0000313" key="4">
    <source>
        <dbReference type="Proteomes" id="UP000190669"/>
    </source>
</evidence>
<gene>
    <name evidence="2" type="ORF">NCTC11212_02323</name>
    <name evidence="3" type="ORF">NCTC11212_03041</name>
    <name evidence="1" type="ORF">SAMN05421800_1562</name>
</gene>